<dbReference type="EMBL" id="JAEUBF010001015">
    <property type="protein sequence ID" value="KAH3673343.1"/>
    <property type="molecule type" value="Genomic_DNA"/>
</dbReference>
<feature type="chain" id="PRO_5040285159" evidence="1">
    <location>
        <begin position="20"/>
        <end position="177"/>
    </location>
</feature>
<proteinExistence type="predicted"/>
<keyword evidence="3" id="KW-1185">Reference proteome</keyword>
<organism evidence="2 3">
    <name type="scientific">Wickerhamomyces mucosus</name>
    <dbReference type="NCBI Taxonomy" id="1378264"/>
    <lineage>
        <taxon>Eukaryota</taxon>
        <taxon>Fungi</taxon>
        <taxon>Dikarya</taxon>
        <taxon>Ascomycota</taxon>
        <taxon>Saccharomycotina</taxon>
        <taxon>Saccharomycetes</taxon>
        <taxon>Phaffomycetales</taxon>
        <taxon>Wickerhamomycetaceae</taxon>
        <taxon>Wickerhamomyces</taxon>
    </lineage>
</organism>
<evidence type="ECO:0000256" key="1">
    <source>
        <dbReference type="SAM" id="SignalP"/>
    </source>
</evidence>
<reference evidence="2" key="1">
    <citation type="journal article" date="2021" name="Open Biol.">
        <title>Shared evolutionary footprints suggest mitochondrial oxidative damage underlies multiple complex I losses in fungi.</title>
        <authorList>
            <person name="Schikora-Tamarit M.A."/>
            <person name="Marcet-Houben M."/>
            <person name="Nosek J."/>
            <person name="Gabaldon T."/>
        </authorList>
    </citation>
    <scope>NUCLEOTIDE SEQUENCE</scope>
    <source>
        <strain evidence="2">CBS6341</strain>
    </source>
</reference>
<feature type="signal peptide" evidence="1">
    <location>
        <begin position="1"/>
        <end position="19"/>
    </location>
</feature>
<evidence type="ECO:0000313" key="3">
    <source>
        <dbReference type="Proteomes" id="UP000769528"/>
    </source>
</evidence>
<dbReference type="AlphaFoldDB" id="A0A9P8PJK3"/>
<keyword evidence="1" id="KW-0732">Signal</keyword>
<gene>
    <name evidence="2" type="ORF">WICMUC_003703</name>
</gene>
<name>A0A9P8PJK3_9ASCO</name>
<reference evidence="2" key="2">
    <citation type="submission" date="2021-01" db="EMBL/GenBank/DDBJ databases">
        <authorList>
            <person name="Schikora-Tamarit M.A."/>
        </authorList>
    </citation>
    <scope>NUCLEOTIDE SEQUENCE</scope>
    <source>
        <strain evidence="2">CBS6341</strain>
    </source>
</reference>
<accession>A0A9P8PJK3</accession>
<dbReference type="Proteomes" id="UP000769528">
    <property type="component" value="Unassembled WGS sequence"/>
</dbReference>
<comment type="caution">
    <text evidence="2">The sequence shown here is derived from an EMBL/GenBank/DDBJ whole genome shotgun (WGS) entry which is preliminary data.</text>
</comment>
<evidence type="ECO:0000313" key="2">
    <source>
        <dbReference type="EMBL" id="KAH3673343.1"/>
    </source>
</evidence>
<protein>
    <submittedName>
        <fullName evidence="2">Uncharacterized protein</fullName>
    </submittedName>
</protein>
<sequence>MQFSTLFTIASSLFTLSQARKVQLYVTSEDFLEDGIFLKGLTAVHEGAGFDFALADFGTNYTVFNYFENNGTLSRTTTINIDQEVEWPLSVAESFNYPYLSVGVIGSEANWTIADDGQLKSVDGLNFYLAQNTSDPYNYTGYDKWAVGAALNTSEFEGKVGNLRKAGIYARDVYHFP</sequence>